<name>A0ACA9KB29_9GLOM</name>
<accession>A0ACA9KB29</accession>
<sequence length="105" mass="11751">MKDNSLLPTDLFKTQKETGTSTQLSDAQDFIKFKAKYLKVAAKSVDMGSTKLNNNDNNNKESIDNYKNSNKISKTSSLSLQDQAIATNVLKFKRNIIVIYTISLV</sequence>
<keyword evidence="2" id="KW-1185">Reference proteome</keyword>
<dbReference type="Proteomes" id="UP000789920">
    <property type="component" value="Unassembled WGS sequence"/>
</dbReference>
<gene>
    <name evidence="1" type="ORF">RPERSI_LOCUS270</name>
</gene>
<protein>
    <submittedName>
        <fullName evidence="1">32711_t:CDS:1</fullName>
    </submittedName>
</protein>
<organism evidence="1 2">
    <name type="scientific">Racocetra persica</name>
    <dbReference type="NCBI Taxonomy" id="160502"/>
    <lineage>
        <taxon>Eukaryota</taxon>
        <taxon>Fungi</taxon>
        <taxon>Fungi incertae sedis</taxon>
        <taxon>Mucoromycota</taxon>
        <taxon>Glomeromycotina</taxon>
        <taxon>Glomeromycetes</taxon>
        <taxon>Diversisporales</taxon>
        <taxon>Gigasporaceae</taxon>
        <taxon>Racocetra</taxon>
    </lineage>
</organism>
<evidence type="ECO:0000313" key="1">
    <source>
        <dbReference type="EMBL" id="CAG8463804.1"/>
    </source>
</evidence>
<proteinExistence type="predicted"/>
<evidence type="ECO:0000313" key="2">
    <source>
        <dbReference type="Proteomes" id="UP000789920"/>
    </source>
</evidence>
<reference evidence="1" key="1">
    <citation type="submission" date="2021-06" db="EMBL/GenBank/DDBJ databases">
        <authorList>
            <person name="Kallberg Y."/>
            <person name="Tangrot J."/>
            <person name="Rosling A."/>
        </authorList>
    </citation>
    <scope>NUCLEOTIDE SEQUENCE</scope>
    <source>
        <strain evidence="1">MA461A</strain>
    </source>
</reference>
<comment type="caution">
    <text evidence="1">The sequence shown here is derived from an EMBL/GenBank/DDBJ whole genome shotgun (WGS) entry which is preliminary data.</text>
</comment>
<dbReference type="EMBL" id="CAJVQC010000197">
    <property type="protein sequence ID" value="CAG8463804.1"/>
    <property type="molecule type" value="Genomic_DNA"/>
</dbReference>